<name>A0A0U3AU00_9ALTE</name>
<dbReference type="Gene3D" id="2.60.120.560">
    <property type="entry name" value="Exo-inulinase, domain 1"/>
    <property type="match status" value="1"/>
</dbReference>
<dbReference type="AlphaFoldDB" id="A0A0U3AU00"/>
<proteinExistence type="predicted"/>
<dbReference type="Gene3D" id="2.120.10.70">
    <property type="entry name" value="Fucose-specific lectin"/>
    <property type="match status" value="1"/>
</dbReference>
<dbReference type="EMBL" id="CP013650">
    <property type="protein sequence ID" value="ALS97567.1"/>
    <property type="molecule type" value="Genomic_DNA"/>
</dbReference>
<dbReference type="Proteomes" id="UP000068447">
    <property type="component" value="Chromosome"/>
</dbReference>
<accession>A0A0U3AU00</accession>
<evidence type="ECO:0000313" key="1">
    <source>
        <dbReference type="EMBL" id="ALS97567.1"/>
    </source>
</evidence>
<keyword evidence="2" id="KW-1185">Reference proteome</keyword>
<organism evidence="1 2">
    <name type="scientific">Lacimicrobium alkaliphilum</name>
    <dbReference type="NCBI Taxonomy" id="1526571"/>
    <lineage>
        <taxon>Bacteria</taxon>
        <taxon>Pseudomonadati</taxon>
        <taxon>Pseudomonadota</taxon>
        <taxon>Gammaproteobacteria</taxon>
        <taxon>Alteromonadales</taxon>
        <taxon>Alteromonadaceae</taxon>
        <taxon>Lacimicrobium</taxon>
    </lineage>
</organism>
<evidence type="ECO:0000313" key="2">
    <source>
        <dbReference type="Proteomes" id="UP000068447"/>
    </source>
</evidence>
<dbReference type="KEGG" id="lal:AT746_04305"/>
<protein>
    <submittedName>
        <fullName evidence="1">Uncharacterized protein</fullName>
    </submittedName>
</protein>
<sequence length="779" mass="84774">MIKNYIKPINGLSQTSVRLALALAAMTTISSGCSRNEPSNTDSASNGNELRQTAFRIRADANEALNSDSGWAAATNQNATINVDSPFRVRFEVESVSDTQQHHAFSLEYKYNDGLWQPLLAEDFPYPIKDYALEFSDGKASDARNRFELIHGDNADFIPGTEDNSHYLKVKAAEQPLLALGRYDTRWEAVEYGALLRLSEGNTAGVVFGYQDARNYLRVDATAGGDINLVKVVDDAESVISSQPFAVKTDQWIQIKIVRQGSEVEVEYEWDDIVQGLSFSIDTAQQIPDSRMGLYLPAGSAADIQTFEVEGQTASPRVSIISSQRFDYGDPTEDLIDSSALPFSEGSGISYGDTTPGWSASKEHGEWEFPIVIRYFSDGANRNLTGDTFAFRLTDASGEPLAAAATPTITANVPDGHIGGTFVETPVRIGPWEASNGDLYVLMEPSETDNMMMMVKSEDGGKSWFEAGGDNRPQTGDLEGVAQAKSGNRIHTLHQTSEHVFYHLFRTSDHPEKPDTWAITDEQLASPVEPPTQMSDLAVRSDGSVVGVYATLEKLLFKIRTPDGTWGKETVVDADLNPALSGPVVVLGKDDVVHFAYTGTDGTAWYRRILPDGTLGPRQQVASDTGTDVDSNGAILPLVYLPQSDTVTIVYRLSNGELWERTANSAGELSEAKQVTSHAVVTNAADSEQVGADAVGFGSNVHVLYIEEGSGHIYHTYRDDSGNWHQPELQVEGVNALWVRGQIIKRTNSGAVYGYVYDAGSYGGSGMNKYSEVVLPASD</sequence>
<reference evidence="1 2" key="1">
    <citation type="submission" date="2015-12" db="EMBL/GenBank/DDBJ databases">
        <title>Complete genome of Lacimicrobium alkaliphilum KCTC 32984.</title>
        <authorList>
            <person name="Kim S.-G."/>
            <person name="Lee Y.-J."/>
        </authorList>
    </citation>
    <scope>NUCLEOTIDE SEQUENCE [LARGE SCALE GENOMIC DNA]</scope>
    <source>
        <strain evidence="1 2">YelD216</strain>
    </source>
</reference>
<dbReference type="SUPFAM" id="SSF89372">
    <property type="entry name" value="Fucose-specific lectin"/>
    <property type="match status" value="1"/>
</dbReference>
<gene>
    <name evidence="1" type="ORF">AT746_04305</name>
</gene>
<dbReference type="PROSITE" id="PS51257">
    <property type="entry name" value="PROKAR_LIPOPROTEIN"/>
    <property type="match status" value="1"/>
</dbReference>